<dbReference type="Proteomes" id="UP000702954">
    <property type="component" value="Unassembled WGS sequence"/>
</dbReference>
<evidence type="ECO:0000313" key="3">
    <source>
        <dbReference type="EMBL" id="TCS69615.1"/>
    </source>
</evidence>
<evidence type="ECO:0000313" key="4">
    <source>
        <dbReference type="Proteomes" id="UP000294613"/>
    </source>
</evidence>
<evidence type="ECO:0000313" key="5">
    <source>
        <dbReference type="Proteomes" id="UP000702954"/>
    </source>
</evidence>
<dbReference type="EMBL" id="SLZV01000003">
    <property type="protein sequence ID" value="TCS69615.1"/>
    <property type="molecule type" value="Genomic_DNA"/>
</dbReference>
<dbReference type="EMBL" id="BHEO01000008">
    <property type="protein sequence ID" value="GBU05973.1"/>
    <property type="molecule type" value="Genomic_DNA"/>
</dbReference>
<reference evidence="2 5" key="1">
    <citation type="journal article" date="2018" name="Int. J. Syst. Evol. Microbiol.">
        <title>Draft Genome Sequence of Faecalimonas umbilicata JCM 30896T, an Acetate-Producing Bacterium Isolated from Human Feces.</title>
        <authorList>
            <person name="Sakamoto M."/>
            <person name="Ikeyama N."/>
            <person name="Yuki M."/>
            <person name="Ohkuma M."/>
        </authorList>
    </citation>
    <scope>NUCLEOTIDE SEQUENCE [LARGE SCALE GENOMIC DNA]</scope>
    <source>
        <strain evidence="2 5">EGH7</strain>
    </source>
</reference>
<accession>A0A4R3JRC8</accession>
<proteinExistence type="predicted"/>
<dbReference type="AlphaFoldDB" id="A0A4R3JRC8"/>
<gene>
    <name evidence="3" type="ORF">EDD74_10365</name>
    <name evidence="2" type="ORF">FAEUMB_25140</name>
</gene>
<feature type="compositionally biased region" description="Polar residues" evidence="1">
    <location>
        <begin position="24"/>
        <end position="37"/>
    </location>
</feature>
<keyword evidence="5" id="KW-1185">Reference proteome</keyword>
<evidence type="ECO:0000313" key="2">
    <source>
        <dbReference type="EMBL" id="GBU05973.1"/>
    </source>
</evidence>
<feature type="region of interest" description="Disordered" evidence="1">
    <location>
        <begin position="24"/>
        <end position="48"/>
    </location>
</feature>
<dbReference type="RefSeq" id="WP_008975841.1">
    <property type="nucleotide sequence ID" value="NZ_BHEO01000008.1"/>
</dbReference>
<comment type="caution">
    <text evidence="3">The sequence shown here is derived from an EMBL/GenBank/DDBJ whole genome shotgun (WGS) entry which is preliminary data.</text>
</comment>
<dbReference type="Proteomes" id="UP000294613">
    <property type="component" value="Unassembled WGS sequence"/>
</dbReference>
<organism evidence="3 4">
    <name type="scientific">Faecalimonas umbilicata</name>
    <dbReference type="NCBI Taxonomy" id="1912855"/>
    <lineage>
        <taxon>Bacteria</taxon>
        <taxon>Bacillati</taxon>
        <taxon>Bacillota</taxon>
        <taxon>Clostridia</taxon>
        <taxon>Lachnospirales</taxon>
        <taxon>Lachnospiraceae</taxon>
        <taxon>Faecalimonas</taxon>
    </lineage>
</organism>
<reference evidence="3 4" key="2">
    <citation type="submission" date="2019-03" db="EMBL/GenBank/DDBJ databases">
        <title>Genomic Encyclopedia of Type Strains, Phase IV (KMG-IV): sequencing the most valuable type-strain genomes for metagenomic binning, comparative biology and taxonomic classification.</title>
        <authorList>
            <person name="Goeker M."/>
        </authorList>
    </citation>
    <scope>NUCLEOTIDE SEQUENCE [LARGE SCALE GENOMIC DNA]</scope>
    <source>
        <strain evidence="3 4">DSM 103426</strain>
    </source>
</reference>
<sequence length="48" mass="5181">MKRQYEAPALEIIEFDGESIITMSGVTGDETSSQNDNMLDVGGTGWGE</sequence>
<name>A0A4R3JRC8_9FIRM</name>
<protein>
    <submittedName>
        <fullName evidence="3">Uncharacterized protein</fullName>
    </submittedName>
</protein>
<evidence type="ECO:0000256" key="1">
    <source>
        <dbReference type="SAM" id="MobiDB-lite"/>
    </source>
</evidence>